<protein>
    <submittedName>
        <fullName evidence="6">N-succinyl-L,L-diaminopimelate aminotransferase, type 2</fullName>
        <ecNumber evidence="6">2.6.1.17</ecNumber>
    </submittedName>
</protein>
<evidence type="ECO:0000259" key="5">
    <source>
        <dbReference type="Pfam" id="PF00155"/>
    </source>
</evidence>
<dbReference type="InterPro" id="IPR015421">
    <property type="entry name" value="PyrdxlP-dep_Trfase_major"/>
</dbReference>
<dbReference type="InterPro" id="IPR015422">
    <property type="entry name" value="PyrdxlP-dep_Trfase_small"/>
</dbReference>
<dbReference type="Gene3D" id="3.40.640.10">
    <property type="entry name" value="Type I PLP-dependent aspartate aminotransferase-like (Major domain)"/>
    <property type="match status" value="1"/>
</dbReference>
<gene>
    <name evidence="6" type="ORF">MNBD_ALPHA09-1698</name>
</gene>
<organism evidence="6">
    <name type="scientific">hydrothermal vent metagenome</name>
    <dbReference type="NCBI Taxonomy" id="652676"/>
    <lineage>
        <taxon>unclassified sequences</taxon>
        <taxon>metagenomes</taxon>
        <taxon>ecological metagenomes</taxon>
    </lineage>
</organism>
<dbReference type="GO" id="GO:0009016">
    <property type="term" value="F:succinyldiaminopimelate transaminase activity"/>
    <property type="evidence" value="ECO:0007669"/>
    <property type="project" value="UniProtKB-EC"/>
</dbReference>
<evidence type="ECO:0000256" key="1">
    <source>
        <dbReference type="ARBA" id="ARBA00001933"/>
    </source>
</evidence>
<accession>A0A3B0UDW6</accession>
<reference evidence="6" key="1">
    <citation type="submission" date="2018-06" db="EMBL/GenBank/DDBJ databases">
        <authorList>
            <person name="Zhirakovskaya E."/>
        </authorList>
    </citation>
    <scope>NUCLEOTIDE SEQUENCE</scope>
</reference>
<dbReference type="InterPro" id="IPR050881">
    <property type="entry name" value="LL-DAP_aminotransferase"/>
</dbReference>
<dbReference type="InterPro" id="IPR004838">
    <property type="entry name" value="NHTrfase_class1_PyrdxlP-BS"/>
</dbReference>
<name>A0A3B0UDW6_9ZZZZ</name>
<evidence type="ECO:0000313" key="6">
    <source>
        <dbReference type="EMBL" id="VAW18684.1"/>
    </source>
</evidence>
<dbReference type="Gene3D" id="3.90.1150.10">
    <property type="entry name" value="Aspartate Aminotransferase, domain 1"/>
    <property type="match status" value="1"/>
</dbReference>
<dbReference type="PANTHER" id="PTHR42832:SF3">
    <property type="entry name" value="L-GLUTAMINE--4-(METHYLSULFANYL)-2-OXOBUTANOATE AMINOTRANSFERASE"/>
    <property type="match status" value="1"/>
</dbReference>
<dbReference type="AlphaFoldDB" id="A0A3B0UDW6"/>
<keyword evidence="2 6" id="KW-0032">Aminotransferase</keyword>
<dbReference type="GO" id="GO:0030170">
    <property type="term" value="F:pyridoxal phosphate binding"/>
    <property type="evidence" value="ECO:0007669"/>
    <property type="project" value="InterPro"/>
</dbReference>
<feature type="region of interest" description="Disordered" evidence="4">
    <location>
        <begin position="1"/>
        <end position="21"/>
    </location>
</feature>
<sequence length="413" mass="43480">MSTITDPPPTQAGPPPAAGARSPFARLRELLGDLPPGADPIDLSIGEPRHPFPPLVGEVLSRELAGFGKYPPAKGTAPFRAAVGAWADRRYGLGGGLDPDTSILPLAGSREGLFLVALLAAERARARGVERPAFVLPNPFYQTYAAAIHAAGGEAIFLPAIRQNGYLPDLGAVAAPIRARLAAIYLCSPANPQGAVADLEYWRRLIGFARAHDAIVLADECYSEIYRDIPPPGVLEAADGDFSSVLSFNSLSKRSNLPGLRLGFVAGDPALIAPFATMRNIAAATVPLPILAVAQAVYGEETHVAETRALYNDKFKAAAEILGHRFGHQTPPGAFFLWLDMSEVEGEGGGATRGEAAALHLWREAGVKVVPGSYLSATPESGADPGADYIRIALVGTLEETETALIRLAKVFA</sequence>
<dbReference type="EMBL" id="UOEM01000117">
    <property type="protein sequence ID" value="VAW18684.1"/>
    <property type="molecule type" value="Genomic_DNA"/>
</dbReference>
<evidence type="ECO:0000256" key="2">
    <source>
        <dbReference type="ARBA" id="ARBA00022576"/>
    </source>
</evidence>
<evidence type="ECO:0000256" key="3">
    <source>
        <dbReference type="ARBA" id="ARBA00022679"/>
    </source>
</evidence>
<dbReference type="PROSITE" id="PS00105">
    <property type="entry name" value="AA_TRANSFER_CLASS_1"/>
    <property type="match status" value="1"/>
</dbReference>
<dbReference type="Pfam" id="PF00155">
    <property type="entry name" value="Aminotran_1_2"/>
    <property type="match status" value="1"/>
</dbReference>
<evidence type="ECO:0000256" key="4">
    <source>
        <dbReference type="SAM" id="MobiDB-lite"/>
    </source>
</evidence>
<dbReference type="SUPFAM" id="SSF53383">
    <property type="entry name" value="PLP-dependent transferases"/>
    <property type="match status" value="1"/>
</dbReference>
<proteinExistence type="predicted"/>
<feature type="compositionally biased region" description="Pro residues" evidence="4">
    <location>
        <begin position="1"/>
        <end position="17"/>
    </location>
</feature>
<dbReference type="CDD" id="cd00609">
    <property type="entry name" value="AAT_like"/>
    <property type="match status" value="1"/>
</dbReference>
<dbReference type="EC" id="2.6.1.17" evidence="6"/>
<feature type="domain" description="Aminotransferase class I/classII large" evidence="5">
    <location>
        <begin position="39"/>
        <end position="406"/>
    </location>
</feature>
<comment type="cofactor">
    <cofactor evidence="1">
        <name>pyridoxal 5'-phosphate</name>
        <dbReference type="ChEBI" id="CHEBI:597326"/>
    </cofactor>
</comment>
<dbReference type="PANTHER" id="PTHR42832">
    <property type="entry name" value="AMINO ACID AMINOTRANSFERASE"/>
    <property type="match status" value="1"/>
</dbReference>
<dbReference type="InterPro" id="IPR004839">
    <property type="entry name" value="Aminotransferase_I/II_large"/>
</dbReference>
<keyword evidence="3 6" id="KW-0808">Transferase</keyword>
<dbReference type="InterPro" id="IPR015424">
    <property type="entry name" value="PyrdxlP-dep_Trfase"/>
</dbReference>